<organism evidence="3 4">
    <name type="scientific">Penicillium brevicompactum</name>
    <dbReference type="NCBI Taxonomy" id="5074"/>
    <lineage>
        <taxon>Eukaryota</taxon>
        <taxon>Fungi</taxon>
        <taxon>Dikarya</taxon>
        <taxon>Ascomycota</taxon>
        <taxon>Pezizomycotina</taxon>
        <taxon>Eurotiomycetes</taxon>
        <taxon>Eurotiomycetidae</taxon>
        <taxon>Eurotiales</taxon>
        <taxon>Aspergillaceae</taxon>
        <taxon>Penicillium</taxon>
    </lineage>
</organism>
<reference evidence="3" key="2">
    <citation type="journal article" date="2023" name="IMA Fungus">
        <title>Comparative genomic study of the Penicillium genus elucidates a diverse pangenome and 15 lateral gene transfer events.</title>
        <authorList>
            <person name="Petersen C."/>
            <person name="Sorensen T."/>
            <person name="Nielsen M.R."/>
            <person name="Sondergaard T.E."/>
            <person name="Sorensen J.L."/>
            <person name="Fitzpatrick D.A."/>
            <person name="Frisvad J.C."/>
            <person name="Nielsen K.L."/>
        </authorList>
    </citation>
    <scope>NUCLEOTIDE SEQUENCE</scope>
    <source>
        <strain evidence="3">IBT 35673</strain>
    </source>
</reference>
<dbReference type="Pfam" id="PF14033">
    <property type="entry name" value="DUF4246"/>
    <property type="match status" value="1"/>
</dbReference>
<name>A0A9W9U6E9_PENBR</name>
<reference evidence="3" key="1">
    <citation type="submission" date="2022-12" db="EMBL/GenBank/DDBJ databases">
        <authorList>
            <person name="Petersen C."/>
        </authorList>
    </citation>
    <scope>NUCLEOTIDE SEQUENCE</scope>
    <source>
        <strain evidence="3">IBT 35673</strain>
    </source>
</reference>
<evidence type="ECO:0000259" key="1">
    <source>
        <dbReference type="Pfam" id="PF14033"/>
    </source>
</evidence>
<dbReference type="PANTHER" id="PTHR33119">
    <property type="entry name" value="IFI3P"/>
    <property type="match status" value="1"/>
</dbReference>
<dbReference type="AlphaFoldDB" id="A0A9W9U6E9"/>
<dbReference type="EMBL" id="JAPZBQ010000006">
    <property type="protein sequence ID" value="KAJ5322681.1"/>
    <property type="molecule type" value="Genomic_DNA"/>
</dbReference>
<evidence type="ECO:0000313" key="3">
    <source>
        <dbReference type="EMBL" id="KAJ5322681.1"/>
    </source>
</evidence>
<accession>A0A9W9U6E9</accession>
<dbReference type="InterPro" id="IPR049207">
    <property type="entry name" value="DUF4246_N"/>
</dbReference>
<dbReference type="InterPro" id="IPR049192">
    <property type="entry name" value="DUF4246_C"/>
</dbReference>
<protein>
    <submittedName>
        <fullName evidence="3">Uncharacterized protein</fullName>
    </submittedName>
</protein>
<sequence>MLRLAQTTLDNKSTPLKVPGFRDLPVNVLLAQDEFATGTNQWHAAILTVKELAMLKLINDITDQPGWHRDIFDQRVVTQWREDAAVSSSLINDKTWDWCLKELQDKAQEYDCEGQSVVFNTHSGVCKSDKAISSNLKSQLSNSADLLSHQAVREMLAPAVFNLVDPSLYSLVFGRTKVMSSGQSCGTNEHSWLSGIEEGPVVSETPQVAKDAVRSPGGKSRHIWSSKFQWLPCEVELTGPSGSTDVQISSYINNIHPTNREMYSAVESMISASINQWNKVLVRNELRQVYSKYHVSHPREPVRIHTYGVEWKTEFPEWAKRSPRMEDENKVSAEEYEYMCAQVEAIGKVRWGLLRTALTKYACTFVFEHSDPGTSYSYADWKAGRTQNSIVGPPHHDHVCRGDFERSKFMEQNPWLVHLEWMYMPKEEGLTDHEFYTVALQDEFRQQGLQIVVRIHGIELDPETPSFAGEEWHIEGNANEHIVANSIYALDSENISEPQISFRQRCWLGGPWVYDRIGPWDSDEDSDDDDPALYFINSHWDIKYIGMLLGIENIQNSPSMQELGEVKMPTGRLISFPNAFQSRMGPLQLEDKTKPGHCRFLTLSLVDPTYRLCSTHNVLPQQSGWMTGDGVGSIPPMDATEALELREELVKEHAKKEEGIPELAGTLQFPGFQ</sequence>
<feature type="domain" description="DUF4246" evidence="1">
    <location>
        <begin position="94"/>
        <end position="627"/>
    </location>
</feature>
<proteinExistence type="predicted"/>
<dbReference type="Proteomes" id="UP001147695">
    <property type="component" value="Unassembled WGS sequence"/>
</dbReference>
<evidence type="ECO:0000313" key="4">
    <source>
        <dbReference type="Proteomes" id="UP001147695"/>
    </source>
</evidence>
<gene>
    <name evidence="3" type="ORF">N7452_010970</name>
</gene>
<dbReference type="Pfam" id="PF21666">
    <property type="entry name" value="DUF4246_N"/>
    <property type="match status" value="1"/>
</dbReference>
<evidence type="ECO:0000259" key="2">
    <source>
        <dbReference type="Pfam" id="PF21666"/>
    </source>
</evidence>
<comment type="caution">
    <text evidence="3">The sequence shown here is derived from an EMBL/GenBank/DDBJ whole genome shotgun (WGS) entry which is preliminary data.</text>
</comment>
<dbReference type="PANTHER" id="PTHR33119:SF1">
    <property type="entry name" value="FE2OG DIOXYGENASE DOMAIN-CONTAINING PROTEIN"/>
    <property type="match status" value="1"/>
</dbReference>
<dbReference type="InterPro" id="IPR025340">
    <property type="entry name" value="DUF4246"/>
</dbReference>
<feature type="domain" description="DUF4246" evidence="2">
    <location>
        <begin position="18"/>
        <end position="83"/>
    </location>
</feature>